<gene>
    <name evidence="2" type="ORF">PCOR1329_LOCUS30657</name>
</gene>
<feature type="region of interest" description="Disordered" evidence="1">
    <location>
        <begin position="1"/>
        <end position="78"/>
    </location>
</feature>
<feature type="region of interest" description="Disordered" evidence="1">
    <location>
        <begin position="254"/>
        <end position="284"/>
    </location>
</feature>
<feature type="compositionally biased region" description="Low complexity" evidence="1">
    <location>
        <begin position="275"/>
        <end position="284"/>
    </location>
</feature>
<feature type="compositionally biased region" description="Basic and acidic residues" evidence="1">
    <location>
        <begin position="130"/>
        <end position="142"/>
    </location>
</feature>
<dbReference type="EMBL" id="CAUYUJ010011858">
    <property type="protein sequence ID" value="CAK0832717.1"/>
    <property type="molecule type" value="Genomic_DNA"/>
</dbReference>
<sequence>MESAAAADGEGAPAAAEAPAPASATVDLEDLEPVPEGAGGDGGGSSSSRSRSRSARPGSSSSSSSRSPSAGAAAPPAFTIDDWVKVVGLESEAGKALNGRRGVVVQFIEANGRYEVKFGADQMALLRPDKLERCEPPEDEVAKPPPKAEAPKSDSLAALLGAGRQEEPRPEPPPKEAEWSVWARSAPEGAPVAALTEEQRQVFLDLQSQEEQWQKEEEALRRKVAAEFAAAGIFEGEMIEQAFQEQLERLRLRKLLRGPSGHQPKENRRRKSRSSESSSSSSSR</sequence>
<evidence type="ECO:0000313" key="2">
    <source>
        <dbReference type="EMBL" id="CAK0832717.1"/>
    </source>
</evidence>
<evidence type="ECO:0000313" key="3">
    <source>
        <dbReference type="Proteomes" id="UP001189429"/>
    </source>
</evidence>
<feature type="compositionally biased region" description="Low complexity" evidence="1">
    <location>
        <begin position="1"/>
        <end position="24"/>
    </location>
</feature>
<protein>
    <submittedName>
        <fullName evidence="2">Uncharacterized protein</fullName>
    </submittedName>
</protein>
<keyword evidence="3" id="KW-1185">Reference proteome</keyword>
<proteinExistence type="predicted"/>
<reference evidence="2" key="1">
    <citation type="submission" date="2023-10" db="EMBL/GenBank/DDBJ databases">
        <authorList>
            <person name="Chen Y."/>
            <person name="Shah S."/>
            <person name="Dougan E. K."/>
            <person name="Thang M."/>
            <person name="Chan C."/>
        </authorList>
    </citation>
    <scope>NUCLEOTIDE SEQUENCE [LARGE SCALE GENOMIC DNA]</scope>
</reference>
<evidence type="ECO:0000256" key="1">
    <source>
        <dbReference type="SAM" id="MobiDB-lite"/>
    </source>
</evidence>
<organism evidence="2 3">
    <name type="scientific">Prorocentrum cordatum</name>
    <dbReference type="NCBI Taxonomy" id="2364126"/>
    <lineage>
        <taxon>Eukaryota</taxon>
        <taxon>Sar</taxon>
        <taxon>Alveolata</taxon>
        <taxon>Dinophyceae</taxon>
        <taxon>Prorocentrales</taxon>
        <taxon>Prorocentraceae</taxon>
        <taxon>Prorocentrum</taxon>
    </lineage>
</organism>
<feature type="non-terminal residue" evidence="2">
    <location>
        <position position="284"/>
    </location>
</feature>
<feature type="region of interest" description="Disordered" evidence="1">
    <location>
        <begin position="130"/>
        <end position="180"/>
    </location>
</feature>
<comment type="caution">
    <text evidence="2">The sequence shown here is derived from an EMBL/GenBank/DDBJ whole genome shotgun (WGS) entry which is preliminary data.</text>
</comment>
<feature type="compositionally biased region" description="Low complexity" evidence="1">
    <location>
        <begin position="55"/>
        <end position="77"/>
    </location>
</feature>
<feature type="compositionally biased region" description="Basic and acidic residues" evidence="1">
    <location>
        <begin position="164"/>
        <end position="178"/>
    </location>
</feature>
<dbReference type="Proteomes" id="UP001189429">
    <property type="component" value="Unassembled WGS sequence"/>
</dbReference>
<name>A0ABN9SLL6_9DINO</name>
<accession>A0ABN9SLL6</accession>